<reference evidence="2 3" key="1">
    <citation type="journal article" date="2014" name="Agronomy (Basel)">
        <title>A Draft Genome Sequence for Ensete ventricosum, the Drought-Tolerant Tree Against Hunger.</title>
        <authorList>
            <person name="Harrison J."/>
            <person name="Moore K.A."/>
            <person name="Paszkiewicz K."/>
            <person name="Jones T."/>
            <person name="Grant M."/>
            <person name="Ambacheew D."/>
            <person name="Muzemil S."/>
            <person name="Studholme D.J."/>
        </authorList>
    </citation>
    <scope>NUCLEOTIDE SEQUENCE [LARGE SCALE GENOMIC DNA]</scope>
</reference>
<comment type="caution">
    <text evidence="2">The sequence shown here is derived from an EMBL/GenBank/DDBJ whole genome shotgun (WGS) entry which is preliminary data.</text>
</comment>
<dbReference type="InterPro" id="IPR007321">
    <property type="entry name" value="Transposase_28"/>
</dbReference>
<dbReference type="Pfam" id="PF04195">
    <property type="entry name" value="Transposase_28"/>
    <property type="match status" value="1"/>
</dbReference>
<dbReference type="AlphaFoldDB" id="A0A426XBV4"/>
<name>A0A426XBV4_ENSVE</name>
<gene>
    <name evidence="2" type="ORF">B296_00046168</name>
</gene>
<protein>
    <recommendedName>
        <fullName evidence="1">Transposase (putative) gypsy type domain-containing protein</fullName>
    </recommendedName>
</protein>
<evidence type="ECO:0000259" key="1">
    <source>
        <dbReference type="Pfam" id="PF04195"/>
    </source>
</evidence>
<proteinExistence type="predicted"/>
<accession>A0A426XBV4</accession>
<sequence length="377" mass="41001">MGWDEASAAPIQPSWGEAKATLSAVGVIRAKISPCALARPRSSQHRGGARSDGKCPRVQLGRSAAGVVELRRKGLYSNSNEVSVPEVLIFFITYHTVAPHHVVRGPCDEACACSLGMSTLPTLPGDPEASSSGASSGPPSLVNARVLRDLKADHDIDTTVIEGSLAMIRGRYSISIEYGLHVSRSEQRPYSSDALSMCILVDALEAGLRFSLHPLIEECLRWWTISPSQVAPNSWCYFVVFLSECQGAEIIPTQDLFMACFRFCKSRGGYYLTARVDFQVSGVPSNNKGWKSCYIFVSGPVWGLRLDWSAHPIGNASPYLSEEEFVLVDRLKGIISSSCVIKEMAELWLVKAGLSPASMGMDLGLYVCPISTFQVIF</sequence>
<evidence type="ECO:0000313" key="3">
    <source>
        <dbReference type="Proteomes" id="UP000287651"/>
    </source>
</evidence>
<dbReference type="EMBL" id="AMZH03022852">
    <property type="protein sequence ID" value="RRT36963.1"/>
    <property type="molecule type" value="Genomic_DNA"/>
</dbReference>
<dbReference type="Proteomes" id="UP000287651">
    <property type="component" value="Unassembled WGS sequence"/>
</dbReference>
<evidence type="ECO:0000313" key="2">
    <source>
        <dbReference type="EMBL" id="RRT36963.1"/>
    </source>
</evidence>
<feature type="domain" description="Transposase (putative) gypsy type" evidence="1">
    <location>
        <begin position="200"/>
        <end position="264"/>
    </location>
</feature>
<organism evidence="2 3">
    <name type="scientific">Ensete ventricosum</name>
    <name type="common">Abyssinian banana</name>
    <name type="synonym">Musa ensete</name>
    <dbReference type="NCBI Taxonomy" id="4639"/>
    <lineage>
        <taxon>Eukaryota</taxon>
        <taxon>Viridiplantae</taxon>
        <taxon>Streptophyta</taxon>
        <taxon>Embryophyta</taxon>
        <taxon>Tracheophyta</taxon>
        <taxon>Spermatophyta</taxon>
        <taxon>Magnoliopsida</taxon>
        <taxon>Liliopsida</taxon>
        <taxon>Zingiberales</taxon>
        <taxon>Musaceae</taxon>
        <taxon>Ensete</taxon>
    </lineage>
</organism>